<dbReference type="GO" id="GO:0005509">
    <property type="term" value="F:calcium ion binding"/>
    <property type="evidence" value="ECO:0007669"/>
    <property type="project" value="InterPro"/>
</dbReference>
<dbReference type="GO" id="GO:0106435">
    <property type="term" value="F:carboxylesterase activity"/>
    <property type="evidence" value="ECO:0007669"/>
    <property type="project" value="UniProtKB-EC"/>
</dbReference>
<evidence type="ECO:0000313" key="5">
    <source>
        <dbReference type="Proteomes" id="UP000276133"/>
    </source>
</evidence>
<dbReference type="STRING" id="10195.A0A3M7R458"/>
<feature type="chain" id="PRO_5018239620" evidence="3">
    <location>
        <begin position="19"/>
        <end position="148"/>
    </location>
</feature>
<dbReference type="InterPro" id="IPR033113">
    <property type="entry name" value="PLA2_histidine"/>
</dbReference>
<dbReference type="OrthoDB" id="3935740at2759"/>
<dbReference type="Proteomes" id="UP000276133">
    <property type="component" value="Unassembled WGS sequence"/>
</dbReference>
<accession>A0A3M7R458</accession>
<dbReference type="Pfam" id="PF06951">
    <property type="entry name" value="PLA2G12"/>
    <property type="match status" value="1"/>
</dbReference>
<dbReference type="GO" id="GO:0050482">
    <property type="term" value="P:arachidonate secretion"/>
    <property type="evidence" value="ECO:0007669"/>
    <property type="project" value="InterPro"/>
</dbReference>
<keyword evidence="3" id="KW-0732">Signal</keyword>
<evidence type="ECO:0000313" key="4">
    <source>
        <dbReference type="EMBL" id="RNA18370.1"/>
    </source>
</evidence>
<dbReference type="PROSITE" id="PS00118">
    <property type="entry name" value="PA2_HIS"/>
    <property type="match status" value="1"/>
</dbReference>
<dbReference type="GO" id="GO:0006644">
    <property type="term" value="P:phospholipid metabolic process"/>
    <property type="evidence" value="ECO:0007669"/>
    <property type="project" value="InterPro"/>
</dbReference>
<dbReference type="GO" id="GO:0016042">
    <property type="term" value="P:lipid catabolic process"/>
    <property type="evidence" value="ECO:0007669"/>
    <property type="project" value="InterPro"/>
</dbReference>
<comment type="caution">
    <text evidence="4">The sequence shown here is derived from an EMBL/GenBank/DDBJ whole genome shotgun (WGS) entry which is preliminary data.</text>
</comment>
<protein>
    <submittedName>
        <fullName evidence="4">Group XIIA secretory phospholipase A2</fullName>
        <ecNumber evidence="4">3.1.1.1</ecNumber>
        <ecNumber evidence="4">3.1.1.4</ecNumber>
    </submittedName>
</protein>
<reference evidence="4 5" key="1">
    <citation type="journal article" date="2018" name="Sci. Rep.">
        <title>Genomic signatures of local adaptation to the degree of environmental predictability in rotifers.</title>
        <authorList>
            <person name="Franch-Gras L."/>
            <person name="Hahn C."/>
            <person name="Garcia-Roger E.M."/>
            <person name="Carmona M.J."/>
            <person name="Serra M."/>
            <person name="Gomez A."/>
        </authorList>
    </citation>
    <scope>NUCLEOTIDE SEQUENCE [LARGE SCALE GENOMIC DNA]</scope>
    <source>
        <strain evidence="4">HYR1</strain>
    </source>
</reference>
<keyword evidence="2" id="KW-0964">Secreted</keyword>
<name>A0A3M7R458_BRAPC</name>
<comment type="subcellular location">
    <subcellularLocation>
        <location evidence="1">Secreted</location>
    </subcellularLocation>
</comment>
<dbReference type="EC" id="3.1.1.1" evidence="4"/>
<dbReference type="EC" id="3.1.1.4" evidence="4"/>
<organism evidence="4 5">
    <name type="scientific">Brachionus plicatilis</name>
    <name type="common">Marine rotifer</name>
    <name type="synonym">Brachionus muelleri</name>
    <dbReference type="NCBI Taxonomy" id="10195"/>
    <lineage>
        <taxon>Eukaryota</taxon>
        <taxon>Metazoa</taxon>
        <taxon>Spiralia</taxon>
        <taxon>Gnathifera</taxon>
        <taxon>Rotifera</taxon>
        <taxon>Eurotatoria</taxon>
        <taxon>Monogononta</taxon>
        <taxon>Pseudotrocha</taxon>
        <taxon>Ploima</taxon>
        <taxon>Brachionidae</taxon>
        <taxon>Brachionus</taxon>
    </lineage>
</organism>
<evidence type="ECO:0000256" key="1">
    <source>
        <dbReference type="ARBA" id="ARBA00004613"/>
    </source>
</evidence>
<dbReference type="PANTHER" id="PTHR12824">
    <property type="entry name" value="GROUP XII SECRETORY PHOSPHOLIPASE A2 FAMILY MEMBER"/>
    <property type="match status" value="1"/>
</dbReference>
<feature type="signal peptide" evidence="3">
    <location>
        <begin position="1"/>
        <end position="18"/>
    </location>
</feature>
<dbReference type="Gene3D" id="1.20.90.10">
    <property type="entry name" value="Phospholipase A2 domain"/>
    <property type="match status" value="1"/>
</dbReference>
<dbReference type="GO" id="GO:0004623">
    <property type="term" value="F:phospholipase A2 activity"/>
    <property type="evidence" value="ECO:0007669"/>
    <property type="project" value="UniProtKB-EC"/>
</dbReference>
<dbReference type="PANTHER" id="PTHR12824:SF8">
    <property type="entry name" value="GXIVSPLA2, ISOFORM A"/>
    <property type="match status" value="1"/>
</dbReference>
<proteinExistence type="predicted"/>
<keyword evidence="5" id="KW-1185">Reference proteome</keyword>
<dbReference type="AlphaFoldDB" id="A0A3M7R458"/>
<evidence type="ECO:0000256" key="3">
    <source>
        <dbReference type="SAM" id="SignalP"/>
    </source>
</evidence>
<gene>
    <name evidence="4" type="ORF">BpHYR1_005348</name>
</gene>
<keyword evidence="4" id="KW-0378">Hydrolase</keyword>
<dbReference type="GO" id="GO:0005576">
    <property type="term" value="C:extracellular region"/>
    <property type="evidence" value="ECO:0007669"/>
    <property type="project" value="UniProtKB-SubCell"/>
</dbReference>
<evidence type="ECO:0000256" key="2">
    <source>
        <dbReference type="ARBA" id="ARBA00022525"/>
    </source>
</evidence>
<dbReference type="InterPro" id="IPR036444">
    <property type="entry name" value="PLipase_A2_dom_sf"/>
</dbReference>
<dbReference type="EMBL" id="REGN01004252">
    <property type="protein sequence ID" value="RNA18370.1"/>
    <property type="molecule type" value="Genomic_DNA"/>
</dbReference>
<sequence length="148" mass="17036">MNLYLLTFSILMIKLSKGSDSTSYLNDFWSMTERVGRKKPKSNPDHLPTPNGCGSYDFRIDFDRLNMHDITKCCNEHDTCYATCNKKKQDCDNLFRKCLLNFCDVKQKQIKINLLESVCLEVANFMHDMVKMFGCPVYGSSQKSACLC</sequence>
<dbReference type="InterPro" id="IPR010711">
    <property type="entry name" value="PLA2G12"/>
</dbReference>
<dbReference type="SUPFAM" id="SSF48619">
    <property type="entry name" value="Phospholipase A2, PLA2"/>
    <property type="match status" value="1"/>
</dbReference>